<dbReference type="EMBL" id="CAJVPW010007043">
    <property type="protein sequence ID" value="CAG8576253.1"/>
    <property type="molecule type" value="Genomic_DNA"/>
</dbReference>
<keyword evidence="2" id="KW-1185">Reference proteome</keyword>
<comment type="caution">
    <text evidence="1">The sequence shown here is derived from an EMBL/GenBank/DDBJ whole genome shotgun (WGS) entry which is preliminary data.</text>
</comment>
<dbReference type="Proteomes" id="UP000789366">
    <property type="component" value="Unassembled WGS sequence"/>
</dbReference>
<reference evidence="1" key="1">
    <citation type="submission" date="2021-06" db="EMBL/GenBank/DDBJ databases">
        <authorList>
            <person name="Kallberg Y."/>
            <person name="Tangrot J."/>
            <person name="Rosling A."/>
        </authorList>
    </citation>
    <scope>NUCLEOTIDE SEQUENCE</scope>
    <source>
        <strain evidence="1">28 12/20/2015</strain>
    </source>
</reference>
<evidence type="ECO:0000313" key="1">
    <source>
        <dbReference type="EMBL" id="CAG8576253.1"/>
    </source>
</evidence>
<protein>
    <submittedName>
        <fullName evidence="1">10129_t:CDS:1</fullName>
    </submittedName>
</protein>
<evidence type="ECO:0000313" key="2">
    <source>
        <dbReference type="Proteomes" id="UP000789366"/>
    </source>
</evidence>
<organism evidence="1 2">
    <name type="scientific">Cetraspora pellucida</name>
    <dbReference type="NCBI Taxonomy" id="1433469"/>
    <lineage>
        <taxon>Eukaryota</taxon>
        <taxon>Fungi</taxon>
        <taxon>Fungi incertae sedis</taxon>
        <taxon>Mucoromycota</taxon>
        <taxon>Glomeromycotina</taxon>
        <taxon>Glomeromycetes</taxon>
        <taxon>Diversisporales</taxon>
        <taxon>Gigasporaceae</taxon>
        <taxon>Cetraspora</taxon>
    </lineage>
</organism>
<feature type="non-terminal residue" evidence="1">
    <location>
        <position position="222"/>
    </location>
</feature>
<gene>
    <name evidence="1" type="ORF">SPELUC_LOCUS6183</name>
</gene>
<proteinExistence type="predicted"/>
<accession>A0ACA9MA93</accession>
<name>A0ACA9MA93_9GLOM</name>
<sequence>MYFRKNFCRVSNWRDSSQTLKSLLEVRFRPVSSLFHTTSRVLTYNRNRKPKRDSNLLTPLDPEDENFRIEKALSRLKKKTDINKWANPKKLFDVVDNDFTQRQPKFTDVIKKIQKDVFIPEAITVSNLAKIIAPFEQKLRGLGIEYTTHDHLLNSEEASLIAMEYDLNPIVDSVAAIDLFPKSMPKDMSIYPLRPPIVTIMGHVDHGKTTLLDALRKTSVAA</sequence>